<evidence type="ECO:0000313" key="1">
    <source>
        <dbReference type="EMBL" id="KFB01132.1"/>
    </source>
</evidence>
<dbReference type="OrthoDB" id="1043955at2"/>
<dbReference type="EMBL" id="JPFK01000005">
    <property type="protein sequence ID" value="KFB01132.1"/>
    <property type="molecule type" value="Genomic_DNA"/>
</dbReference>
<dbReference type="RefSeq" id="WP_036119856.1">
    <property type="nucleotide sequence ID" value="NZ_BMET01000001.1"/>
</dbReference>
<dbReference type="Proteomes" id="UP000028521">
    <property type="component" value="Unassembled WGS sequence"/>
</dbReference>
<reference evidence="2" key="2">
    <citation type="submission" date="2014-07" db="EMBL/GenBank/DDBJ databases">
        <title>Genome sequence of Mangrovimonas yunxiaonensis.</title>
        <authorList>
            <person name="Li Y."/>
            <person name="Zheng T."/>
        </authorList>
    </citation>
    <scope>NUCLEOTIDE SEQUENCE [LARGE SCALE GENOMIC DNA]</scope>
    <source>
        <strain evidence="2">LY01</strain>
    </source>
</reference>
<dbReference type="PROSITE" id="PS51257">
    <property type="entry name" value="PROKAR_LIPOPROTEIN"/>
    <property type="match status" value="1"/>
</dbReference>
<accession>A0A084TK96</accession>
<comment type="caution">
    <text evidence="1">The sequence shown here is derived from an EMBL/GenBank/DDBJ whole genome shotgun (WGS) entry which is preliminary data.</text>
</comment>
<dbReference type="STRING" id="1197477.IA57_04675"/>
<protein>
    <recommendedName>
        <fullName evidence="3">Lipoprotein</fullName>
    </recommendedName>
</protein>
<name>A0A084TK96_9FLAO</name>
<gene>
    <name evidence="1" type="ORF">IA57_04675</name>
</gene>
<dbReference type="eggNOG" id="ENOG50301R8">
    <property type="taxonomic scope" value="Bacteria"/>
</dbReference>
<reference evidence="1 2" key="1">
    <citation type="journal article" date="2014" name="Genome Announc.">
        <title>Draft Genome Sequence of the Algicidal Bacterium Mangrovimonas yunxiaonensis Strain LY01.</title>
        <authorList>
            <person name="Li Y."/>
            <person name="Zhu H."/>
            <person name="Li C."/>
            <person name="Zhang H."/>
            <person name="Chen Z."/>
            <person name="Zheng W."/>
            <person name="Xu H."/>
            <person name="Zheng T."/>
        </authorList>
    </citation>
    <scope>NUCLEOTIDE SEQUENCE [LARGE SCALE GENOMIC DNA]</scope>
    <source>
        <strain evidence="1 2">LY01</strain>
    </source>
</reference>
<sequence length="203" mass="23220">MRYLTISLLTFFLFSCGSYPKKQQLNPTENETAVVSNGYFSNAQHDYLYKAHITAYGKTFGGLFIVKKTGEDQHRVAFTTEMGNKIFDFSIKNNTFTVNYILEDLNRKLLLNVLKQDFTVLVKETSPTTKAFAKANTSVFETEILGKPHYYYTKNNTLDQIVKVKNGKANTVFSFSKINDNIAEQITIKHHNIALEINLKSIY</sequence>
<evidence type="ECO:0000313" key="2">
    <source>
        <dbReference type="Proteomes" id="UP000028521"/>
    </source>
</evidence>
<dbReference type="AlphaFoldDB" id="A0A084TK96"/>
<keyword evidence="2" id="KW-1185">Reference proteome</keyword>
<evidence type="ECO:0008006" key="3">
    <source>
        <dbReference type="Google" id="ProtNLM"/>
    </source>
</evidence>
<proteinExistence type="predicted"/>
<organism evidence="1 2">
    <name type="scientific">Mangrovimonas yunxiaonensis</name>
    <dbReference type="NCBI Taxonomy" id="1197477"/>
    <lineage>
        <taxon>Bacteria</taxon>
        <taxon>Pseudomonadati</taxon>
        <taxon>Bacteroidota</taxon>
        <taxon>Flavobacteriia</taxon>
        <taxon>Flavobacteriales</taxon>
        <taxon>Flavobacteriaceae</taxon>
        <taxon>Mangrovimonas</taxon>
    </lineage>
</organism>